<accession>A0A0J9TV02</accession>
<evidence type="ECO:0000313" key="3">
    <source>
        <dbReference type="Proteomes" id="UP000053239"/>
    </source>
</evidence>
<name>A0A0J9TV02_PLAVI</name>
<organism evidence="2 3">
    <name type="scientific">Plasmodium vivax North Korean</name>
    <dbReference type="NCBI Taxonomy" id="1035514"/>
    <lineage>
        <taxon>Eukaryota</taxon>
        <taxon>Sar</taxon>
        <taxon>Alveolata</taxon>
        <taxon>Apicomplexa</taxon>
        <taxon>Aconoidasida</taxon>
        <taxon>Haemosporida</taxon>
        <taxon>Plasmodiidae</taxon>
        <taxon>Plasmodium</taxon>
        <taxon>Plasmodium (Plasmodium)</taxon>
    </lineage>
</organism>
<proteinExistence type="predicted"/>
<protein>
    <submittedName>
        <fullName evidence="2">Uncharacterized protein</fullName>
    </submittedName>
</protein>
<feature type="region of interest" description="Disordered" evidence="1">
    <location>
        <begin position="195"/>
        <end position="216"/>
    </location>
</feature>
<evidence type="ECO:0000256" key="1">
    <source>
        <dbReference type="SAM" id="MobiDB-lite"/>
    </source>
</evidence>
<sequence length="216" mass="22127">MESNPCNYHRGANQGMARGYVSNENVRSVANYGSIRGEYNANPTSSFYLPASGFSSVSSMSNVSNVSSAGQVNPTGNYPPCEHLLNSYACLDPSLSKGAANSHMNILSSSMAPYMGSADKGNILNSSRGFFGDYSSKGLAQSYDRSRGGSCVQCACWGRTADGEGGTLDAGLSSKLSGPFLGYGVYSAGGGKLGSSSKGASASIGESSIVRGAPPE</sequence>
<reference evidence="2 3" key="1">
    <citation type="submission" date="2011-09" db="EMBL/GenBank/DDBJ databases">
        <title>The Genome Sequence of Plasmodium vivax North Korean.</title>
        <authorList>
            <consortium name="The Broad Institute Genome Sequencing Platform"/>
            <consortium name="The Broad Institute Genome Sequencing Center for Infectious Disease"/>
            <person name="Neafsey D."/>
            <person name="Carlton J."/>
            <person name="Barnwell J."/>
            <person name="Collins W."/>
            <person name="Escalante A."/>
            <person name="Mullikin J."/>
            <person name="Saul A."/>
            <person name="Guigo R."/>
            <person name="Camara F."/>
            <person name="Young S.K."/>
            <person name="Zeng Q."/>
            <person name="Gargeya S."/>
            <person name="Fitzgerald M."/>
            <person name="Haas B."/>
            <person name="Abouelleil A."/>
            <person name="Alvarado L."/>
            <person name="Arachchi H.M."/>
            <person name="Berlin A."/>
            <person name="Brown A."/>
            <person name="Chapman S.B."/>
            <person name="Chen Z."/>
            <person name="Dunbar C."/>
            <person name="Freedman E."/>
            <person name="Gearin G."/>
            <person name="Gellesch M."/>
            <person name="Goldberg J."/>
            <person name="Griggs A."/>
            <person name="Gujja S."/>
            <person name="Heiman D."/>
            <person name="Howarth C."/>
            <person name="Larson L."/>
            <person name="Lui A."/>
            <person name="MacDonald P.J.P."/>
            <person name="Montmayeur A."/>
            <person name="Murphy C."/>
            <person name="Neiman D."/>
            <person name="Pearson M."/>
            <person name="Priest M."/>
            <person name="Roberts A."/>
            <person name="Saif S."/>
            <person name="Shea T."/>
            <person name="Shenoy N."/>
            <person name="Sisk P."/>
            <person name="Stolte C."/>
            <person name="Sykes S."/>
            <person name="Wortman J."/>
            <person name="Nusbaum C."/>
            <person name="Birren B."/>
        </authorList>
    </citation>
    <scope>NUCLEOTIDE SEQUENCE [LARGE SCALE GENOMIC DNA]</scope>
    <source>
        <strain evidence="2 3">North Korean</strain>
    </source>
</reference>
<dbReference type="AlphaFoldDB" id="A0A0J9TV02"/>
<gene>
    <name evidence="2" type="ORF">PVNG_04087</name>
</gene>
<dbReference type="EMBL" id="KQ235379">
    <property type="protein sequence ID" value="KMZ99810.1"/>
    <property type="molecule type" value="Genomic_DNA"/>
</dbReference>
<feature type="compositionally biased region" description="Low complexity" evidence="1">
    <location>
        <begin position="195"/>
        <end position="209"/>
    </location>
</feature>
<dbReference type="Proteomes" id="UP000053239">
    <property type="component" value="Unassembled WGS sequence"/>
</dbReference>
<evidence type="ECO:0000313" key="2">
    <source>
        <dbReference type="EMBL" id="KMZ99810.1"/>
    </source>
</evidence>